<dbReference type="GO" id="GO:0004089">
    <property type="term" value="F:carbonate dehydratase activity"/>
    <property type="evidence" value="ECO:0007669"/>
    <property type="project" value="InterPro"/>
</dbReference>
<accession>A0A955RJ57</accession>
<proteinExistence type="predicted"/>
<dbReference type="EMBL" id="JAGQLK010000100">
    <property type="protein sequence ID" value="MCA9383621.1"/>
    <property type="molecule type" value="Genomic_DNA"/>
</dbReference>
<dbReference type="SUPFAM" id="SSF53056">
    <property type="entry name" value="beta-carbonic anhydrase, cab"/>
    <property type="match status" value="1"/>
</dbReference>
<name>A0A955RJ57_9BACT</name>
<dbReference type="Pfam" id="PF20393">
    <property type="entry name" value="Pro_CA_2"/>
    <property type="match status" value="1"/>
</dbReference>
<sequence length="138" mass="15971">MHKAKASVISCMDFRFHDKIQAFLQYKDYLGKCDEIAVAGGTRDFITPVEDADGEYIWKQLELSIKLHDPEEIIFIDHQDCGGYGQDDTIPLGLSKKEDLEMHKKFCTKLRKVLMQKHPDKKFTFLYAPLRGDIVECE</sequence>
<reference evidence="1" key="1">
    <citation type="submission" date="2020-04" db="EMBL/GenBank/DDBJ databases">
        <authorList>
            <person name="Zhang T."/>
        </authorList>
    </citation>
    <scope>NUCLEOTIDE SEQUENCE</scope>
    <source>
        <strain evidence="1">HKST-UBA14</strain>
    </source>
</reference>
<dbReference type="InterPro" id="IPR036874">
    <property type="entry name" value="Carbonic_anhydrase_sf"/>
</dbReference>
<reference evidence="1" key="2">
    <citation type="journal article" date="2021" name="Microbiome">
        <title>Successional dynamics and alternative stable states in a saline activated sludge microbial community over 9 years.</title>
        <authorList>
            <person name="Wang Y."/>
            <person name="Ye J."/>
            <person name="Ju F."/>
            <person name="Liu L."/>
            <person name="Boyd J.A."/>
            <person name="Deng Y."/>
            <person name="Parks D.H."/>
            <person name="Jiang X."/>
            <person name="Yin X."/>
            <person name="Woodcroft B.J."/>
            <person name="Tyson G.W."/>
            <person name="Hugenholtz P."/>
            <person name="Polz M.F."/>
            <person name="Zhang T."/>
        </authorList>
    </citation>
    <scope>NUCLEOTIDE SEQUENCE</scope>
    <source>
        <strain evidence="1">HKST-UBA14</strain>
    </source>
</reference>
<gene>
    <name evidence="1" type="ORF">KC909_04595</name>
</gene>
<comment type="caution">
    <text evidence="1">The sequence shown here is derived from an EMBL/GenBank/DDBJ whole genome shotgun (WGS) entry which is preliminary data.</text>
</comment>
<evidence type="ECO:0000313" key="2">
    <source>
        <dbReference type="Proteomes" id="UP000783287"/>
    </source>
</evidence>
<dbReference type="Proteomes" id="UP000783287">
    <property type="component" value="Unassembled WGS sequence"/>
</dbReference>
<dbReference type="InterPro" id="IPR046871">
    <property type="entry name" value="Pro_CA_2"/>
</dbReference>
<protein>
    <recommendedName>
        <fullName evidence="3">Carbonic anhydrase</fullName>
    </recommendedName>
</protein>
<dbReference type="Gene3D" id="3.40.1050.10">
    <property type="entry name" value="Carbonic anhydrase"/>
    <property type="match status" value="1"/>
</dbReference>
<organism evidence="1 2">
    <name type="scientific">Candidatus Dojkabacteria bacterium</name>
    <dbReference type="NCBI Taxonomy" id="2099670"/>
    <lineage>
        <taxon>Bacteria</taxon>
        <taxon>Candidatus Dojkabacteria</taxon>
    </lineage>
</organism>
<evidence type="ECO:0008006" key="3">
    <source>
        <dbReference type="Google" id="ProtNLM"/>
    </source>
</evidence>
<dbReference type="GO" id="GO:0008270">
    <property type="term" value="F:zinc ion binding"/>
    <property type="evidence" value="ECO:0007669"/>
    <property type="project" value="InterPro"/>
</dbReference>
<dbReference type="AlphaFoldDB" id="A0A955RJ57"/>
<evidence type="ECO:0000313" key="1">
    <source>
        <dbReference type="EMBL" id="MCA9383621.1"/>
    </source>
</evidence>